<gene>
    <name evidence="2" type="ORF">T190423A01A_40310</name>
</gene>
<dbReference type="RefSeq" id="WP_348717910.1">
    <property type="nucleotide sequence ID" value="NZ_CAXJIO010000013.1"/>
</dbReference>
<dbReference type="EMBL" id="CAXJIO010000013">
    <property type="protein sequence ID" value="CAL2103717.1"/>
    <property type="molecule type" value="Genomic_DNA"/>
</dbReference>
<keyword evidence="3" id="KW-1185">Reference proteome</keyword>
<proteinExistence type="predicted"/>
<accession>A0ABM9PDM0</accession>
<feature type="signal peptide" evidence="1">
    <location>
        <begin position="1"/>
        <end position="23"/>
    </location>
</feature>
<feature type="chain" id="PRO_5046412043" evidence="1">
    <location>
        <begin position="24"/>
        <end position="227"/>
    </location>
</feature>
<evidence type="ECO:0000256" key="1">
    <source>
        <dbReference type="SAM" id="SignalP"/>
    </source>
</evidence>
<reference evidence="2 3" key="1">
    <citation type="submission" date="2024-05" db="EMBL/GenBank/DDBJ databases">
        <authorList>
            <person name="Duchaud E."/>
        </authorList>
    </citation>
    <scope>NUCLEOTIDE SEQUENCE [LARGE SCALE GENOMIC DNA]</scope>
    <source>
        <strain evidence="2">Ena-SAMPLE-TAB-13-05-2024-13:56:06:370-140308</strain>
    </source>
</reference>
<dbReference type="Proteomes" id="UP001497527">
    <property type="component" value="Unassembled WGS sequence"/>
</dbReference>
<evidence type="ECO:0000313" key="3">
    <source>
        <dbReference type="Proteomes" id="UP001497527"/>
    </source>
</evidence>
<keyword evidence="1" id="KW-0732">Signal</keyword>
<organism evidence="2 3">
    <name type="scientific">Tenacibaculum polynesiense</name>
    <dbReference type="NCBI Taxonomy" id="3137857"/>
    <lineage>
        <taxon>Bacteria</taxon>
        <taxon>Pseudomonadati</taxon>
        <taxon>Bacteroidota</taxon>
        <taxon>Flavobacteriia</taxon>
        <taxon>Flavobacteriales</taxon>
        <taxon>Flavobacteriaceae</taxon>
        <taxon>Tenacibaculum</taxon>
    </lineage>
</organism>
<name>A0ABM9PDM0_9FLAO</name>
<comment type="caution">
    <text evidence="2">The sequence shown here is derived from an EMBL/GenBank/DDBJ whole genome shotgun (WGS) entry which is preliminary data.</text>
</comment>
<protein>
    <submittedName>
        <fullName evidence="2">Uncharacterized protein</fullName>
    </submittedName>
</protein>
<evidence type="ECO:0000313" key="2">
    <source>
        <dbReference type="EMBL" id="CAL2103717.1"/>
    </source>
</evidence>
<sequence length="227" mass="26473">MKKTFKIALLAFLFFGFSDNITAQDFITNLSKKLCKCIEKNEVKNMDEVAPCFEDLIVDNLKEIKKYYNVKSINDINIEELGSKIGVQLTKDCPYILNTFKSQVSGNEEKVVKQANLQCNDLKNGDFYYLVKSSKNAKVDTTYVTISNHMFLERMKNGKTYSLLNIEWKENCTFDLIFKESNDPMKKEFSKAGDVYTYEILTNDDTSVFLKTIWRDRSYQFELFKVK</sequence>